<evidence type="ECO:0000313" key="11">
    <source>
        <dbReference type="EMBL" id="EIN00033.1"/>
    </source>
</evidence>
<evidence type="ECO:0000259" key="10">
    <source>
        <dbReference type="PROSITE" id="PS51007"/>
    </source>
</evidence>
<dbReference type="InterPro" id="IPR009056">
    <property type="entry name" value="Cyt_c-like_dom"/>
</dbReference>
<protein>
    <submittedName>
        <fullName evidence="11">Gluconate 2-dehydrogenase (Acceptor)</fullName>
    </submittedName>
</protein>
<keyword evidence="8" id="KW-0472">Membrane</keyword>
<reference evidence="11 12" key="1">
    <citation type="journal article" date="2012" name="J. Bacteriol.">
        <title>Draft Genome Sequence of the Soil Bacterium Burkholderia terrae Strain BS001, Which Interacts with Fungal Surface Structures.</title>
        <authorList>
            <person name="Nazir R."/>
            <person name="Hansen M.A."/>
            <person name="Sorensen S."/>
            <person name="van Elsas J.D."/>
        </authorList>
    </citation>
    <scope>NUCLEOTIDE SEQUENCE [LARGE SCALE GENOMIC DNA]</scope>
    <source>
        <strain evidence="11 12">BS001</strain>
    </source>
</reference>
<dbReference type="SUPFAM" id="SSF46626">
    <property type="entry name" value="Cytochrome c"/>
    <property type="match status" value="3"/>
</dbReference>
<evidence type="ECO:0000256" key="9">
    <source>
        <dbReference type="PROSITE-ProRule" id="PRU00433"/>
    </source>
</evidence>
<feature type="domain" description="Cytochrome c" evidence="10">
    <location>
        <begin position="55"/>
        <end position="159"/>
    </location>
</feature>
<evidence type="ECO:0000256" key="5">
    <source>
        <dbReference type="ARBA" id="ARBA00022729"/>
    </source>
</evidence>
<evidence type="ECO:0000256" key="1">
    <source>
        <dbReference type="ARBA" id="ARBA00004236"/>
    </source>
</evidence>
<feature type="domain" description="Cytochrome c" evidence="10">
    <location>
        <begin position="343"/>
        <end position="433"/>
    </location>
</feature>
<dbReference type="PROSITE" id="PS51007">
    <property type="entry name" value="CYTC"/>
    <property type="match status" value="3"/>
</dbReference>
<dbReference type="InterPro" id="IPR036909">
    <property type="entry name" value="Cyt_c-like_dom_sf"/>
</dbReference>
<dbReference type="Pfam" id="PF00034">
    <property type="entry name" value="Cytochrom_C"/>
    <property type="match status" value="2"/>
</dbReference>
<feature type="domain" description="Cytochrome c" evidence="10">
    <location>
        <begin position="202"/>
        <end position="317"/>
    </location>
</feature>
<dbReference type="InterPro" id="IPR014353">
    <property type="entry name" value="Membr-bd_ADH_cyt_c"/>
</dbReference>
<evidence type="ECO:0000256" key="6">
    <source>
        <dbReference type="ARBA" id="ARBA00022737"/>
    </source>
</evidence>
<keyword evidence="7 9" id="KW-0408">Iron</keyword>
<keyword evidence="6" id="KW-0677">Repeat</keyword>
<sequence>MQRVAMTDMNGISPRAVCAIFAVTMTAIVLGVSAHTFAQTGSPDASTSAALTDPVLISRGEYLAKLGDCAGCHTVPKQGAPFAGGLAMGSPFGTIYSTNITPDPQTGIGRYSYADFEHALRDGVAPGGKRLYPAMPYASFTKISDADMRALYAYFMHGVQPVSHRPPETKLPFPFSQRWGLAFWDFAFVRHGRFTPDERHDVQWNRGAYIVQSLGHCGACHTPRGPGFEERGYDESSRLYLTGGTNDHWFAPNLTGDPGSGLGRLSPRDIASFLKSGHGVDVHVVTFGSMVQVVEDSAQYFNDDDLDSIAHYLKSLPAREASGAFTPNSRKAQETAVSLKTGDVERPGAGLYMSFCAKCHQADGHGESQKFPALAGNPVVLAPDTSSLIRLVLEGGSSPQTLNGPTHRKMPAFENQFTDTEIASVLSFVRTTWGNEAGPVATREVSVMRGKLKK</sequence>
<dbReference type="Proteomes" id="UP000004980">
    <property type="component" value="Unassembled WGS sequence"/>
</dbReference>
<accession>A0ABP2PRG1</accession>
<dbReference type="PANTHER" id="PTHR35008:SF8">
    <property type="entry name" value="ALCOHOL DEHYDROGENASE CYTOCHROME C SUBUNIT"/>
    <property type="match status" value="1"/>
</dbReference>
<evidence type="ECO:0000256" key="4">
    <source>
        <dbReference type="ARBA" id="ARBA00022723"/>
    </source>
</evidence>
<comment type="subcellular location">
    <subcellularLocation>
        <location evidence="1">Cell membrane</location>
    </subcellularLocation>
</comment>
<dbReference type="EMBL" id="AKAU01000088">
    <property type="protein sequence ID" value="EIN00033.1"/>
    <property type="molecule type" value="Genomic_DNA"/>
</dbReference>
<evidence type="ECO:0000256" key="8">
    <source>
        <dbReference type="ARBA" id="ARBA00023136"/>
    </source>
</evidence>
<dbReference type="PANTHER" id="PTHR35008">
    <property type="entry name" value="BLL4482 PROTEIN-RELATED"/>
    <property type="match status" value="1"/>
</dbReference>
<proteinExistence type="predicted"/>
<comment type="caution">
    <text evidence="11">The sequence shown here is derived from an EMBL/GenBank/DDBJ whole genome shotgun (WGS) entry which is preliminary data.</text>
</comment>
<organism evidence="11 12">
    <name type="scientific">Paraburkholderia hospita</name>
    <dbReference type="NCBI Taxonomy" id="169430"/>
    <lineage>
        <taxon>Bacteria</taxon>
        <taxon>Pseudomonadati</taxon>
        <taxon>Pseudomonadota</taxon>
        <taxon>Betaproteobacteria</taxon>
        <taxon>Burkholderiales</taxon>
        <taxon>Burkholderiaceae</taxon>
        <taxon>Paraburkholderia</taxon>
    </lineage>
</organism>
<evidence type="ECO:0000256" key="7">
    <source>
        <dbReference type="ARBA" id="ARBA00023004"/>
    </source>
</evidence>
<gene>
    <name evidence="11" type="ORF">WQE_16189</name>
</gene>
<keyword evidence="3 9" id="KW-0349">Heme</keyword>
<keyword evidence="4 9" id="KW-0479">Metal-binding</keyword>
<evidence type="ECO:0000313" key="12">
    <source>
        <dbReference type="Proteomes" id="UP000004980"/>
    </source>
</evidence>
<evidence type="ECO:0000256" key="3">
    <source>
        <dbReference type="ARBA" id="ARBA00022617"/>
    </source>
</evidence>
<keyword evidence="5" id="KW-0732">Signal</keyword>
<keyword evidence="12" id="KW-1185">Reference proteome</keyword>
<keyword evidence="2" id="KW-1003">Cell membrane</keyword>
<evidence type="ECO:0000256" key="2">
    <source>
        <dbReference type="ARBA" id="ARBA00022475"/>
    </source>
</evidence>
<dbReference type="Gene3D" id="1.10.760.10">
    <property type="entry name" value="Cytochrome c-like domain"/>
    <property type="match status" value="3"/>
</dbReference>
<dbReference type="PIRSF" id="PIRSF000018">
    <property type="entry name" value="Mb_ADH_cyt_c"/>
    <property type="match status" value="1"/>
</dbReference>
<dbReference type="InterPro" id="IPR051459">
    <property type="entry name" value="Cytochrome_c-type_DH"/>
</dbReference>
<name>A0ABP2PRG1_9BURK</name>